<feature type="compositionally biased region" description="Low complexity" evidence="15">
    <location>
        <begin position="472"/>
        <end position="485"/>
    </location>
</feature>
<dbReference type="InterPro" id="IPR027417">
    <property type="entry name" value="P-loop_NTPase"/>
</dbReference>
<proteinExistence type="inferred from homology"/>
<dbReference type="GO" id="GO:0005886">
    <property type="term" value="C:plasma membrane"/>
    <property type="evidence" value="ECO:0007669"/>
    <property type="project" value="UniProtKB-SubCell"/>
</dbReference>
<evidence type="ECO:0000256" key="5">
    <source>
        <dbReference type="ARBA" id="ARBA00022519"/>
    </source>
</evidence>
<evidence type="ECO:0000256" key="8">
    <source>
        <dbReference type="ARBA" id="ARBA00022741"/>
    </source>
</evidence>
<keyword evidence="5" id="KW-0997">Cell inner membrane</keyword>
<keyword evidence="11 16" id="KW-1133">Transmembrane helix</keyword>
<keyword evidence="10" id="KW-0067">ATP-binding</keyword>
<dbReference type="NCBIfam" id="TIGR01007">
    <property type="entry name" value="eps_fam"/>
    <property type="match status" value="1"/>
</dbReference>
<keyword evidence="20" id="KW-0675">Receptor</keyword>
<dbReference type="GO" id="GO:0004715">
    <property type="term" value="F:non-membrane spanning protein tyrosine kinase activity"/>
    <property type="evidence" value="ECO:0007669"/>
    <property type="project" value="UniProtKB-EC"/>
</dbReference>
<evidence type="ECO:0000256" key="13">
    <source>
        <dbReference type="ARBA" id="ARBA00023137"/>
    </source>
</evidence>
<organism evidence="20 21">
    <name type="scientific">Actinopolymorpha cephalotaxi</name>
    <dbReference type="NCBI Taxonomy" id="504797"/>
    <lineage>
        <taxon>Bacteria</taxon>
        <taxon>Bacillati</taxon>
        <taxon>Actinomycetota</taxon>
        <taxon>Actinomycetes</taxon>
        <taxon>Propionibacteriales</taxon>
        <taxon>Actinopolymorphaceae</taxon>
        <taxon>Actinopolymorpha</taxon>
    </lineage>
</organism>
<dbReference type="PANTHER" id="PTHR32309:SF31">
    <property type="entry name" value="CAPSULAR EXOPOLYSACCHARIDE FAMILY"/>
    <property type="match status" value="1"/>
</dbReference>
<dbReference type="InterPro" id="IPR050445">
    <property type="entry name" value="Bact_polysacc_biosynth/exp"/>
</dbReference>
<evidence type="ECO:0000256" key="4">
    <source>
        <dbReference type="ARBA" id="ARBA00022475"/>
    </source>
</evidence>
<accession>A0A1I2LBW7</accession>
<dbReference type="InterPro" id="IPR025669">
    <property type="entry name" value="AAA_dom"/>
</dbReference>
<dbReference type="EMBL" id="FOOI01000002">
    <property type="protein sequence ID" value="SFF76774.1"/>
    <property type="molecule type" value="Genomic_DNA"/>
</dbReference>
<comment type="catalytic activity">
    <reaction evidence="14">
        <text>L-tyrosyl-[protein] + ATP = O-phospho-L-tyrosyl-[protein] + ADP + H(+)</text>
        <dbReference type="Rhea" id="RHEA:10596"/>
        <dbReference type="Rhea" id="RHEA-COMP:10136"/>
        <dbReference type="Rhea" id="RHEA-COMP:20101"/>
        <dbReference type="ChEBI" id="CHEBI:15378"/>
        <dbReference type="ChEBI" id="CHEBI:30616"/>
        <dbReference type="ChEBI" id="CHEBI:46858"/>
        <dbReference type="ChEBI" id="CHEBI:61978"/>
        <dbReference type="ChEBI" id="CHEBI:456216"/>
    </reaction>
</comment>
<dbReference type="Gene3D" id="3.40.50.300">
    <property type="entry name" value="P-loop containing nucleotide triphosphate hydrolases"/>
    <property type="match status" value="1"/>
</dbReference>
<evidence type="ECO:0000256" key="14">
    <source>
        <dbReference type="ARBA" id="ARBA00053015"/>
    </source>
</evidence>
<feature type="region of interest" description="Disordered" evidence="15">
    <location>
        <begin position="468"/>
        <end position="520"/>
    </location>
</feature>
<evidence type="ECO:0000313" key="20">
    <source>
        <dbReference type="EMBL" id="SFF76774.1"/>
    </source>
</evidence>
<dbReference type="Proteomes" id="UP000199052">
    <property type="component" value="Unassembled WGS sequence"/>
</dbReference>
<evidence type="ECO:0000256" key="2">
    <source>
        <dbReference type="ARBA" id="ARBA00006683"/>
    </source>
</evidence>
<name>A0A1I2LBW7_9ACTN</name>
<dbReference type="PANTHER" id="PTHR32309">
    <property type="entry name" value="TYROSINE-PROTEIN KINASE"/>
    <property type="match status" value="1"/>
</dbReference>
<keyword evidence="6" id="KW-0808">Transferase</keyword>
<keyword evidence="7 16" id="KW-0812">Transmembrane</keyword>
<evidence type="ECO:0000313" key="22">
    <source>
        <dbReference type="Proteomes" id="UP000533017"/>
    </source>
</evidence>
<keyword evidence="8" id="KW-0547">Nucleotide-binding</keyword>
<comment type="similarity">
    <text evidence="2">Belongs to the CpsC/CapA family.</text>
</comment>
<keyword evidence="12 16" id="KW-0472">Membrane</keyword>
<dbReference type="Pfam" id="PF13614">
    <property type="entry name" value="AAA_31"/>
    <property type="match status" value="1"/>
</dbReference>
<reference evidence="19 22" key="2">
    <citation type="submission" date="2020-07" db="EMBL/GenBank/DDBJ databases">
        <title>Sequencing the genomes of 1000 actinobacteria strains.</title>
        <authorList>
            <person name="Klenk H.-P."/>
        </authorList>
    </citation>
    <scope>NUCLEOTIDE SEQUENCE [LARGE SCALE GENOMIC DNA]</scope>
    <source>
        <strain evidence="19 22">DSM 45117</strain>
    </source>
</reference>
<evidence type="ECO:0000259" key="17">
    <source>
        <dbReference type="Pfam" id="PF02706"/>
    </source>
</evidence>
<evidence type="ECO:0000256" key="15">
    <source>
        <dbReference type="SAM" id="MobiDB-lite"/>
    </source>
</evidence>
<dbReference type="CDD" id="cd05387">
    <property type="entry name" value="BY-kinase"/>
    <property type="match status" value="1"/>
</dbReference>
<keyword evidence="9 20" id="KW-0418">Kinase</keyword>
<evidence type="ECO:0000313" key="21">
    <source>
        <dbReference type="Proteomes" id="UP000199052"/>
    </source>
</evidence>
<evidence type="ECO:0000256" key="1">
    <source>
        <dbReference type="ARBA" id="ARBA00004429"/>
    </source>
</evidence>
<keyword evidence="22" id="KW-1185">Reference proteome</keyword>
<dbReference type="SUPFAM" id="SSF52540">
    <property type="entry name" value="P-loop containing nucleoside triphosphate hydrolases"/>
    <property type="match status" value="1"/>
</dbReference>
<dbReference type="AlphaFoldDB" id="A0A1I2LBW7"/>
<dbReference type="RefSeq" id="WP_175542339.1">
    <property type="nucleotide sequence ID" value="NZ_FOOI01000002.1"/>
</dbReference>
<evidence type="ECO:0000256" key="3">
    <source>
        <dbReference type="ARBA" id="ARBA00008883"/>
    </source>
</evidence>
<comment type="similarity">
    <text evidence="3">Belongs to the etk/wzc family.</text>
</comment>
<evidence type="ECO:0000256" key="10">
    <source>
        <dbReference type="ARBA" id="ARBA00022840"/>
    </source>
</evidence>
<gene>
    <name evidence="19" type="ORF">FHR37_003815</name>
    <name evidence="20" type="ORF">SAMN05421678_10265</name>
</gene>
<keyword evidence="4" id="KW-1003">Cell membrane</keyword>
<feature type="domain" description="Polysaccharide chain length determinant N-terminal" evidence="17">
    <location>
        <begin position="16"/>
        <end position="103"/>
    </location>
</feature>
<feature type="domain" description="AAA" evidence="18">
    <location>
        <begin position="277"/>
        <end position="418"/>
    </location>
</feature>
<sequence length="520" mass="54917">MDEQWTEETGDNESDSVNLRDYLKVLRRRWRWLIPGVLVAVVAAAVVTFLTTPQYASTIRLFVSTPETNTTAAYQGGLFSEQRAASYADLLTGPEVAERVVHALGLHESPSALQKHVTASVVPNTVILSVTVTDPSPGRAERIAKAYADQFKTFVEQIEAPSKKSGSPITTSVLGTPDTTSSPVSPQPVRNLGLAAVLGLLLGIGAAALRESLDTSVRQAEELAALAAAPVLGSVGFDPNVDKRYTIASAGRSAPRVEQFRVLRTSLTFVDVDQPSKVFVITSAVEGDGKTTTASDLAISLAQSGKHVLLVDGDLRRPKVASTLGLEQAVGLTTVLIGQAALSDAIQEWGDAGLAVLASGGLPPDPVQLFQSRAMSDVLRDLRRAFDVVLIDAPPLLPVADATILASQADGALMVVRYGRTTREQVRAGVERLTSVHGRLTGTILNWCPRSEASMTYTYHPDAVPDSTLVQPGAAGPPSNGGAAPHANDAAHTNGAARYNQGAVEPAGTYEGRRRANRLS</sequence>
<dbReference type="InterPro" id="IPR005702">
    <property type="entry name" value="Wzc-like_C"/>
</dbReference>
<evidence type="ECO:0000313" key="19">
    <source>
        <dbReference type="EMBL" id="NYH84964.1"/>
    </source>
</evidence>
<feature type="compositionally biased region" description="Polar residues" evidence="15">
    <location>
        <begin position="164"/>
        <end position="184"/>
    </location>
</feature>
<evidence type="ECO:0000256" key="11">
    <source>
        <dbReference type="ARBA" id="ARBA00022989"/>
    </source>
</evidence>
<dbReference type="Pfam" id="PF02706">
    <property type="entry name" value="Wzz"/>
    <property type="match status" value="1"/>
</dbReference>
<comment type="subcellular location">
    <subcellularLocation>
        <location evidence="1">Cell inner membrane</location>
        <topology evidence="1">Multi-pass membrane protein</topology>
    </subcellularLocation>
</comment>
<keyword evidence="13 20" id="KW-0829">Tyrosine-protein kinase</keyword>
<dbReference type="Proteomes" id="UP000533017">
    <property type="component" value="Unassembled WGS sequence"/>
</dbReference>
<evidence type="ECO:0000259" key="18">
    <source>
        <dbReference type="Pfam" id="PF13614"/>
    </source>
</evidence>
<protein>
    <submittedName>
        <fullName evidence="19">Capsular exopolysaccharide synthesis family protein</fullName>
    </submittedName>
    <submittedName>
        <fullName evidence="20">Receptor protein-tyrosine kinase/non-specific protein-tyrosine kinase</fullName>
    </submittedName>
</protein>
<evidence type="ECO:0000256" key="6">
    <source>
        <dbReference type="ARBA" id="ARBA00022679"/>
    </source>
</evidence>
<evidence type="ECO:0000256" key="9">
    <source>
        <dbReference type="ARBA" id="ARBA00022777"/>
    </source>
</evidence>
<evidence type="ECO:0000256" key="16">
    <source>
        <dbReference type="SAM" id="Phobius"/>
    </source>
</evidence>
<feature type="region of interest" description="Disordered" evidence="15">
    <location>
        <begin position="162"/>
        <end position="187"/>
    </location>
</feature>
<dbReference type="EMBL" id="JACBZA010000001">
    <property type="protein sequence ID" value="NYH84964.1"/>
    <property type="molecule type" value="Genomic_DNA"/>
</dbReference>
<dbReference type="InterPro" id="IPR003856">
    <property type="entry name" value="LPS_length_determ_N"/>
</dbReference>
<reference evidence="20 21" key="1">
    <citation type="submission" date="2016-10" db="EMBL/GenBank/DDBJ databases">
        <authorList>
            <person name="de Groot N.N."/>
        </authorList>
    </citation>
    <scope>NUCLEOTIDE SEQUENCE [LARGE SCALE GENOMIC DNA]</scope>
    <source>
        <strain evidence="20 21">CPCC 202808</strain>
    </source>
</reference>
<evidence type="ECO:0000256" key="12">
    <source>
        <dbReference type="ARBA" id="ARBA00023136"/>
    </source>
</evidence>
<feature type="transmembrane region" description="Helical" evidence="16">
    <location>
        <begin position="30"/>
        <end position="50"/>
    </location>
</feature>
<dbReference type="GO" id="GO:0005524">
    <property type="term" value="F:ATP binding"/>
    <property type="evidence" value="ECO:0007669"/>
    <property type="project" value="UniProtKB-KW"/>
</dbReference>
<evidence type="ECO:0000256" key="7">
    <source>
        <dbReference type="ARBA" id="ARBA00022692"/>
    </source>
</evidence>
<dbReference type="STRING" id="504797.SAMN05421678_10265"/>